<keyword evidence="2 3" id="KW-0238">DNA-binding</keyword>
<gene>
    <name evidence="3" type="ORF">IPJ48_13230</name>
</gene>
<sequence length="103" mass="11218">MIRSDPNVALAIRFPKSLASDAGIAVKEVLVAIAHSMARGERVEVGSFVRFSVNCRASRAGRHSITGEKVSVPAKYVPSCMTDNDVWEFFSQPVMPVRIKQAA</sequence>
<proteinExistence type="inferred from homology"/>
<name>A0A9D7I869_9RHOO</name>
<dbReference type="Proteomes" id="UP000886602">
    <property type="component" value="Unassembled WGS sequence"/>
</dbReference>
<evidence type="ECO:0000313" key="3">
    <source>
        <dbReference type="EMBL" id="MBK7423976.1"/>
    </source>
</evidence>
<reference evidence="3" key="1">
    <citation type="submission" date="2020-10" db="EMBL/GenBank/DDBJ databases">
        <title>Connecting structure to function with the recovery of over 1000 high-quality activated sludge metagenome-assembled genomes encoding full-length rRNA genes using long-read sequencing.</title>
        <authorList>
            <person name="Singleton C.M."/>
            <person name="Petriglieri F."/>
            <person name="Kristensen J.M."/>
            <person name="Kirkegaard R.H."/>
            <person name="Michaelsen T.Y."/>
            <person name="Andersen M.H."/>
            <person name="Karst S.M."/>
            <person name="Dueholm M.S."/>
            <person name="Nielsen P.H."/>
            <person name="Albertsen M."/>
        </authorList>
    </citation>
    <scope>NUCLEOTIDE SEQUENCE</scope>
    <source>
        <strain evidence="3">EsbW_18-Q3-R4-48_MAXAC.044</strain>
    </source>
</reference>
<protein>
    <submittedName>
        <fullName evidence="3">HU family DNA-binding protein</fullName>
    </submittedName>
</protein>
<dbReference type="EMBL" id="JADJNC010000021">
    <property type="protein sequence ID" value="MBK7423976.1"/>
    <property type="molecule type" value="Genomic_DNA"/>
</dbReference>
<organism evidence="3 4">
    <name type="scientific">Candidatus Propionivibrio dominans</name>
    <dbReference type="NCBI Taxonomy" id="2954373"/>
    <lineage>
        <taxon>Bacteria</taxon>
        <taxon>Pseudomonadati</taxon>
        <taxon>Pseudomonadota</taxon>
        <taxon>Betaproteobacteria</taxon>
        <taxon>Rhodocyclales</taxon>
        <taxon>Rhodocyclaceae</taxon>
        <taxon>Propionivibrio</taxon>
    </lineage>
</organism>
<evidence type="ECO:0000313" key="4">
    <source>
        <dbReference type="Proteomes" id="UP000886602"/>
    </source>
</evidence>
<comment type="similarity">
    <text evidence="1">Belongs to the bacterial histone-like protein family.</text>
</comment>
<dbReference type="InterPro" id="IPR010992">
    <property type="entry name" value="IHF-like_DNA-bd_dom_sf"/>
</dbReference>
<accession>A0A9D7I869</accession>
<dbReference type="SUPFAM" id="SSF47729">
    <property type="entry name" value="IHF-like DNA-binding proteins"/>
    <property type="match status" value="1"/>
</dbReference>
<dbReference type="GO" id="GO:0030527">
    <property type="term" value="F:structural constituent of chromatin"/>
    <property type="evidence" value="ECO:0007669"/>
    <property type="project" value="InterPro"/>
</dbReference>
<dbReference type="Pfam" id="PF00216">
    <property type="entry name" value="Bac_DNA_binding"/>
    <property type="match status" value="1"/>
</dbReference>
<evidence type="ECO:0000256" key="2">
    <source>
        <dbReference type="ARBA" id="ARBA00023125"/>
    </source>
</evidence>
<comment type="caution">
    <text evidence="3">The sequence shown here is derived from an EMBL/GenBank/DDBJ whole genome shotgun (WGS) entry which is preliminary data.</text>
</comment>
<dbReference type="AlphaFoldDB" id="A0A9D7I869"/>
<evidence type="ECO:0000256" key="1">
    <source>
        <dbReference type="ARBA" id="ARBA00010529"/>
    </source>
</evidence>
<dbReference type="GO" id="GO:0003677">
    <property type="term" value="F:DNA binding"/>
    <property type="evidence" value="ECO:0007669"/>
    <property type="project" value="UniProtKB-KW"/>
</dbReference>
<dbReference type="Gene3D" id="4.10.520.10">
    <property type="entry name" value="IHF-like DNA-binding proteins"/>
    <property type="match status" value="1"/>
</dbReference>
<dbReference type="InterPro" id="IPR000119">
    <property type="entry name" value="Hist_DNA-bd"/>
</dbReference>